<organism evidence="3 4">
    <name type="scientific">Blastopirellula marina DSM 3645</name>
    <dbReference type="NCBI Taxonomy" id="314230"/>
    <lineage>
        <taxon>Bacteria</taxon>
        <taxon>Pseudomonadati</taxon>
        <taxon>Planctomycetota</taxon>
        <taxon>Planctomycetia</taxon>
        <taxon>Pirellulales</taxon>
        <taxon>Pirellulaceae</taxon>
        <taxon>Blastopirellula</taxon>
    </lineage>
</organism>
<dbReference type="InterPro" id="IPR027843">
    <property type="entry name" value="DUF4440"/>
</dbReference>
<keyword evidence="1" id="KW-0732">Signal</keyword>
<dbReference type="eggNOG" id="COG3631">
    <property type="taxonomic scope" value="Bacteria"/>
</dbReference>
<reference evidence="3 4" key="1">
    <citation type="submission" date="2006-02" db="EMBL/GenBank/DDBJ databases">
        <authorList>
            <person name="Amann R."/>
            <person name="Ferriera S."/>
            <person name="Johnson J."/>
            <person name="Kravitz S."/>
            <person name="Halpern A."/>
            <person name="Remington K."/>
            <person name="Beeson K."/>
            <person name="Tran B."/>
            <person name="Rogers Y.-H."/>
            <person name="Friedman R."/>
            <person name="Venter J.C."/>
        </authorList>
    </citation>
    <scope>NUCLEOTIDE SEQUENCE [LARGE SCALE GENOMIC DNA]</scope>
    <source>
        <strain evidence="3 4">DSM 3645</strain>
    </source>
</reference>
<dbReference type="Proteomes" id="UP000004358">
    <property type="component" value="Unassembled WGS sequence"/>
</dbReference>
<dbReference type="Gene3D" id="3.10.450.50">
    <property type="match status" value="1"/>
</dbReference>
<evidence type="ECO:0000259" key="2">
    <source>
        <dbReference type="Pfam" id="PF14534"/>
    </source>
</evidence>
<dbReference type="SUPFAM" id="SSF54427">
    <property type="entry name" value="NTF2-like"/>
    <property type="match status" value="1"/>
</dbReference>
<proteinExistence type="predicted"/>
<sequence length="315" mass="33920">MDCILVTILHATARAALLVCLLSPISVFGAEDAAKQVVASDQSEELAAIREQSKAFETAFNQADSAALAALWTADGQFVDDSGRSFTGRKEIGAGYADLFAKHPDAKIQITIDSLRLLSDDAALEEGRALVGPKLAGAAGYSTYTAVHVKVDGKWLMASVRDRWVDTPSANQNVADLEWLIGKWTAEEYGVRIESECRWVANKTFVERMYTTTAPGGMKTTGVQLIGWNPLQGHVQSWNFSADGGHAIGIWSPQENGFVAEMHGVTGSGIPTMSVNTVTKLDDNAYTWQSKQRSIGGAALPDTDEVVIKRQSSNP</sequence>
<dbReference type="Pfam" id="PF14534">
    <property type="entry name" value="DUF4440"/>
    <property type="match status" value="1"/>
</dbReference>
<dbReference type="NCBIfam" id="TIGR02246">
    <property type="entry name" value="SgcJ/EcaC family oxidoreductase"/>
    <property type="match status" value="1"/>
</dbReference>
<dbReference type="EMBL" id="AANZ01000015">
    <property type="protein sequence ID" value="EAQ79217.1"/>
    <property type="molecule type" value="Genomic_DNA"/>
</dbReference>
<evidence type="ECO:0000313" key="4">
    <source>
        <dbReference type="Proteomes" id="UP000004358"/>
    </source>
</evidence>
<dbReference type="HOGENOM" id="CLU_062216_0_0_0"/>
<dbReference type="InterPro" id="IPR011944">
    <property type="entry name" value="Steroid_delta5-4_isomerase"/>
</dbReference>
<accession>A3ZWI9</accession>
<evidence type="ECO:0000256" key="1">
    <source>
        <dbReference type="SAM" id="SignalP"/>
    </source>
</evidence>
<feature type="chain" id="PRO_5002664970" description="DUF4440 domain-containing protein" evidence="1">
    <location>
        <begin position="30"/>
        <end position="315"/>
    </location>
</feature>
<gene>
    <name evidence="3" type="ORF">DSM3645_26379</name>
</gene>
<feature type="domain" description="DUF4440" evidence="2">
    <location>
        <begin position="49"/>
        <end position="157"/>
    </location>
</feature>
<dbReference type="InterPro" id="IPR032710">
    <property type="entry name" value="NTF2-like_dom_sf"/>
</dbReference>
<evidence type="ECO:0000313" key="3">
    <source>
        <dbReference type="EMBL" id="EAQ79217.1"/>
    </source>
</evidence>
<feature type="signal peptide" evidence="1">
    <location>
        <begin position="1"/>
        <end position="29"/>
    </location>
</feature>
<dbReference type="AlphaFoldDB" id="A3ZWI9"/>
<dbReference type="STRING" id="314230.DSM3645_26379"/>
<name>A3ZWI9_9BACT</name>
<protein>
    <recommendedName>
        <fullName evidence="2">DUF4440 domain-containing protein</fullName>
    </recommendedName>
</protein>
<comment type="caution">
    <text evidence="3">The sequence shown here is derived from an EMBL/GenBank/DDBJ whole genome shotgun (WGS) entry which is preliminary data.</text>
</comment>